<reference evidence="3" key="2">
    <citation type="journal article" date="2020" name="Microorganisms">
        <title>Osmotic Adaptation and Compatible Solute Biosynthesis of Phototrophic Bacteria as Revealed from Genome Analyses.</title>
        <authorList>
            <person name="Imhoff J.F."/>
            <person name="Rahn T."/>
            <person name="Kunzel S."/>
            <person name="Keller A."/>
            <person name="Neulinger S.C."/>
        </authorList>
    </citation>
    <scope>NUCLEOTIDE SEQUENCE</scope>
    <source>
        <strain evidence="3">IM 151</strain>
    </source>
</reference>
<organism evidence="3 4">
    <name type="scientific">Rubrivivax gelatinosus</name>
    <name type="common">Rhodocyclus gelatinosus</name>
    <name type="synonym">Rhodopseudomonas gelatinosa</name>
    <dbReference type="NCBI Taxonomy" id="28068"/>
    <lineage>
        <taxon>Bacteria</taxon>
        <taxon>Pseudomonadati</taxon>
        <taxon>Pseudomonadota</taxon>
        <taxon>Betaproteobacteria</taxon>
        <taxon>Burkholderiales</taxon>
        <taxon>Sphaerotilaceae</taxon>
        <taxon>Rubrivivax</taxon>
    </lineage>
</organism>
<dbReference type="Gene3D" id="3.30.1370.140">
    <property type="entry name" value="HupH hydrogenase expression protein, C-terminal domain"/>
    <property type="match status" value="2"/>
</dbReference>
<evidence type="ECO:0000256" key="1">
    <source>
        <dbReference type="ARBA" id="ARBA00010832"/>
    </source>
</evidence>
<sequence length="289" mass="30475">MNTLPRPFPIPVVAAGPGSHEDEALDYLEMPQGMAVYQAPSLPEPEQLSGHDGALAALRQTLAAVQACVRGETPAPVALAGLTTTELALLHQVLGEGEVSAQVLADDGQPLVQVQESVFAGVWRVLERGADGHVADTIECGAVPQALLRAAREDGASPAVAAAAPPPGVMNAPAILTELAEQRHQWRPGQPAHVVNLTLLPLSPEDIAWLDHVLGTGRVVVLSRGYGNCRVTDTGVPDTWRVVYYNSQDKVILNSVEVCAVPEVVCAAAEDLADSAERLDEVLQWVARG</sequence>
<feature type="domain" description="HupH hydrogenase expression protein C-terminal" evidence="2">
    <location>
        <begin position="57"/>
        <end position="156"/>
    </location>
</feature>
<accession>A0ABS1DZK6</accession>
<keyword evidence="4" id="KW-1185">Reference proteome</keyword>
<comment type="similarity">
    <text evidence="1">Belongs to the HupH/HyaF family.</text>
</comment>
<gene>
    <name evidence="3" type="ORF">CKO43_18725</name>
</gene>
<feature type="domain" description="HupH hydrogenase expression protein C-terminal" evidence="2">
    <location>
        <begin position="169"/>
        <end position="286"/>
    </location>
</feature>
<dbReference type="EMBL" id="NRRU01000082">
    <property type="protein sequence ID" value="MBK1714799.1"/>
    <property type="molecule type" value="Genomic_DNA"/>
</dbReference>
<proteinExistence type="inferred from homology"/>
<reference evidence="3" key="1">
    <citation type="submission" date="2017-08" db="EMBL/GenBank/DDBJ databases">
        <authorList>
            <person name="Imhoff J.F."/>
            <person name="Rahn T."/>
            <person name="Kuenzel S."/>
            <person name="Neulinger S.C."/>
        </authorList>
    </citation>
    <scope>NUCLEOTIDE SEQUENCE</scope>
    <source>
        <strain evidence="3">IM 151</strain>
    </source>
</reference>
<dbReference type="Proteomes" id="UP001041814">
    <property type="component" value="Unassembled WGS sequence"/>
</dbReference>
<dbReference type="InterPro" id="IPR038527">
    <property type="entry name" value="HupH_C_sf"/>
</dbReference>
<evidence type="ECO:0000313" key="4">
    <source>
        <dbReference type="Proteomes" id="UP001041814"/>
    </source>
</evidence>
<protein>
    <submittedName>
        <fullName evidence="3">Hydrogenase expression/formation protein</fullName>
    </submittedName>
</protein>
<dbReference type="Pfam" id="PF04809">
    <property type="entry name" value="HupH_C"/>
    <property type="match status" value="2"/>
</dbReference>
<dbReference type="InterPro" id="IPR006894">
    <property type="entry name" value="HupH_Hydgase_express_prot_C"/>
</dbReference>
<name>A0ABS1DZK6_RUBGE</name>
<evidence type="ECO:0000259" key="2">
    <source>
        <dbReference type="Pfam" id="PF04809"/>
    </source>
</evidence>
<dbReference type="RefSeq" id="WP_200379581.1">
    <property type="nucleotide sequence ID" value="NZ_NRRU01000082.1"/>
</dbReference>
<comment type="caution">
    <text evidence="3">The sequence shown here is derived from an EMBL/GenBank/DDBJ whole genome shotgun (WGS) entry which is preliminary data.</text>
</comment>
<evidence type="ECO:0000313" key="3">
    <source>
        <dbReference type="EMBL" id="MBK1714799.1"/>
    </source>
</evidence>